<reference evidence="2 3" key="1">
    <citation type="submission" date="2019-06" db="EMBL/GenBank/DDBJ databases">
        <authorList>
            <person name="Kincaid V.D."/>
            <person name="Fuller A."/>
            <person name="Hodges K."/>
            <person name="Bansal M."/>
            <person name="Essig J."/>
            <person name="Johnson A."/>
        </authorList>
    </citation>
    <scope>NUCLEOTIDE SEQUENCE [LARGE SCALE GENOMIC DNA]</scope>
</reference>
<protein>
    <submittedName>
        <fullName evidence="2">Cell wall hydrolase</fullName>
    </submittedName>
</protein>
<accession>A0A514CSQ0</accession>
<name>A0A514CSQ0_9CAUD</name>
<keyword evidence="3" id="KW-1185">Reference proteome</keyword>
<keyword evidence="2" id="KW-0378">Hydrolase</keyword>
<dbReference type="GeneID" id="56135952"/>
<dbReference type="InterPro" id="IPR011105">
    <property type="entry name" value="Cell_wall_hydrolase_SleB"/>
</dbReference>
<dbReference type="GO" id="GO:0016787">
    <property type="term" value="F:hydrolase activity"/>
    <property type="evidence" value="ECO:0007669"/>
    <property type="project" value="UniProtKB-KW"/>
</dbReference>
<dbReference type="Pfam" id="PF07486">
    <property type="entry name" value="Hydrolase_2"/>
    <property type="match status" value="1"/>
</dbReference>
<dbReference type="KEGG" id="vg:56135952"/>
<evidence type="ECO:0000313" key="3">
    <source>
        <dbReference type="Proteomes" id="UP000320799"/>
    </source>
</evidence>
<sequence length="193" mass="22016">MKAQLIFRRFALVAIGAFTAFCFIQHDRAVKTPSAPYEWLTKLNQVQKYPVADIELAAEQLYSMEDLQCLAKNVFHEAGVETDNGKIAVAQVTLNRVAAGRWGDSICDVVYSPAQFSWTLQPHKVKEEPKGELWESSLQAAVRVLQGERNDELAESLFYYNPDKVRRTPAWASKKYMIGKVDSHIFFTQDRKK</sequence>
<dbReference type="Proteomes" id="UP000320799">
    <property type="component" value="Segment"/>
</dbReference>
<dbReference type="InterPro" id="IPR042047">
    <property type="entry name" value="SleB_dom1"/>
</dbReference>
<feature type="domain" description="Cell wall hydrolase SleB" evidence="1">
    <location>
        <begin position="81"/>
        <end position="187"/>
    </location>
</feature>
<dbReference type="Gene3D" id="1.10.10.2520">
    <property type="entry name" value="Cell wall hydrolase SleB, domain 1"/>
    <property type="match status" value="1"/>
</dbReference>
<dbReference type="RefSeq" id="YP_009903676.1">
    <property type="nucleotide sequence ID" value="NC_049849.1"/>
</dbReference>
<evidence type="ECO:0000313" key="2">
    <source>
        <dbReference type="EMBL" id="QDH83495.1"/>
    </source>
</evidence>
<organism evidence="2 3">
    <name type="scientific">Achromobacter phage Motura</name>
    <dbReference type="NCBI Taxonomy" id="2591403"/>
    <lineage>
        <taxon>Viruses</taxon>
        <taxon>Duplodnaviria</taxon>
        <taxon>Heunggongvirae</taxon>
        <taxon>Uroviricota</taxon>
        <taxon>Caudoviricetes</taxon>
        <taxon>Moturavirus</taxon>
        <taxon>Moturavirus motura</taxon>
    </lineage>
</organism>
<proteinExistence type="predicted"/>
<dbReference type="EMBL" id="MN094788">
    <property type="protein sequence ID" value="QDH83495.1"/>
    <property type="molecule type" value="Genomic_DNA"/>
</dbReference>
<evidence type="ECO:0000259" key="1">
    <source>
        <dbReference type="Pfam" id="PF07486"/>
    </source>
</evidence>